<feature type="region of interest" description="Disordered" evidence="7">
    <location>
        <begin position="1"/>
        <end position="28"/>
    </location>
</feature>
<keyword evidence="4 8" id="KW-0812">Transmembrane</keyword>
<evidence type="ECO:0000256" key="6">
    <source>
        <dbReference type="ARBA" id="ARBA00023136"/>
    </source>
</evidence>
<name>A0A0D7A4K7_9AGAR</name>
<evidence type="ECO:0000313" key="10">
    <source>
        <dbReference type="Proteomes" id="UP000054144"/>
    </source>
</evidence>
<keyword evidence="3" id="KW-0813">Transport</keyword>
<feature type="transmembrane region" description="Helical" evidence="8">
    <location>
        <begin position="152"/>
        <end position="181"/>
    </location>
</feature>
<evidence type="ECO:0000313" key="9">
    <source>
        <dbReference type="EMBL" id="KIY45947.1"/>
    </source>
</evidence>
<dbReference type="InterPro" id="IPR036259">
    <property type="entry name" value="MFS_trans_sf"/>
</dbReference>
<dbReference type="SUPFAM" id="SSF103473">
    <property type="entry name" value="MFS general substrate transporter"/>
    <property type="match status" value="1"/>
</dbReference>
<sequence length="479" mass="51757">MLAPTSDVAYQAIPQAPPATPLDPSDESDVELSESLHLARSASSTSPDVVDSRIRWLHVIFGCAVLLPWNILLTATPYFISNLDGSSYQRSFTSYLSSGFMTANFCFLAHATIISKKHSPSRQTFLTLVGLACLTFLLTMSTFMRLSPTPFFVFVMVNAICQSALGSYLQTSVIAVASLFGPAALQSLMVGQAAVAVAINVVHLISVWGFVQRDSTTENVDRSPAGESRGAENQSAFVFFALSTIFLVVAAAAQLWLASLPVYKTVAAPLERVKEVDDDPLLFHGHHGAHSNRNRILRVARANTVYEVAVAYVFVVTLAVFPPITILVESTSPSTHPLLFSAAHFLMFGVGDLVGRYLCSFPRFLVWSDRRLLALSLARTLFIPLFLLCNVQGHDNALIRSDIAFMIILFAFSVSNGHVSSCCMMASSSLQHNPRLTAEEDVDVAATVASFFLVGGLAVGSIASFVVRGVACSCNPFVQ</sequence>
<comment type="subcellular location">
    <subcellularLocation>
        <location evidence="1">Membrane</location>
        <topology evidence="1">Multi-pass membrane protein</topology>
    </subcellularLocation>
</comment>
<feature type="transmembrane region" description="Helical" evidence="8">
    <location>
        <begin position="92"/>
        <end position="113"/>
    </location>
</feature>
<protein>
    <recommendedName>
        <fullName evidence="11">Nucleoside transporter</fullName>
    </recommendedName>
</protein>
<feature type="transmembrane region" description="Helical" evidence="8">
    <location>
        <begin position="444"/>
        <end position="467"/>
    </location>
</feature>
<proteinExistence type="inferred from homology"/>
<dbReference type="GO" id="GO:0005886">
    <property type="term" value="C:plasma membrane"/>
    <property type="evidence" value="ECO:0007669"/>
    <property type="project" value="TreeGrafter"/>
</dbReference>
<comment type="similarity">
    <text evidence="2">Belongs to the SLC29A/ENT transporter (TC 2.A.57) family.</text>
</comment>
<gene>
    <name evidence="9" type="ORF">FISHEDRAFT_48408</name>
</gene>
<dbReference type="PANTHER" id="PTHR10332:SF88">
    <property type="entry name" value="EQUILIBRATIVE NUCLEOSIDE TRANSPORTER 1, ISOFORM A"/>
    <property type="match status" value="1"/>
</dbReference>
<dbReference type="GO" id="GO:0034257">
    <property type="term" value="F:nicotinamide riboside transmembrane transporter activity"/>
    <property type="evidence" value="ECO:0007669"/>
    <property type="project" value="TreeGrafter"/>
</dbReference>
<evidence type="ECO:0008006" key="11">
    <source>
        <dbReference type="Google" id="ProtNLM"/>
    </source>
</evidence>
<feature type="transmembrane region" description="Helical" evidence="8">
    <location>
        <begin position="305"/>
        <end position="326"/>
    </location>
</feature>
<evidence type="ECO:0000256" key="4">
    <source>
        <dbReference type="ARBA" id="ARBA00022692"/>
    </source>
</evidence>
<keyword evidence="10" id="KW-1185">Reference proteome</keyword>
<feature type="transmembrane region" description="Helical" evidence="8">
    <location>
        <begin position="338"/>
        <end position="359"/>
    </location>
</feature>
<dbReference type="GO" id="GO:0000329">
    <property type="term" value="C:fungal-type vacuole membrane"/>
    <property type="evidence" value="ECO:0007669"/>
    <property type="project" value="TreeGrafter"/>
</dbReference>
<reference evidence="9 10" key="1">
    <citation type="journal article" date="2015" name="Fungal Genet. Biol.">
        <title>Evolution of novel wood decay mechanisms in Agaricales revealed by the genome sequences of Fistulina hepatica and Cylindrobasidium torrendii.</title>
        <authorList>
            <person name="Floudas D."/>
            <person name="Held B.W."/>
            <person name="Riley R."/>
            <person name="Nagy L.G."/>
            <person name="Koehler G."/>
            <person name="Ransdell A.S."/>
            <person name="Younus H."/>
            <person name="Chow J."/>
            <person name="Chiniquy J."/>
            <person name="Lipzen A."/>
            <person name="Tritt A."/>
            <person name="Sun H."/>
            <person name="Haridas S."/>
            <person name="LaButti K."/>
            <person name="Ohm R.A."/>
            <person name="Kues U."/>
            <person name="Blanchette R.A."/>
            <person name="Grigoriev I.V."/>
            <person name="Minto R.E."/>
            <person name="Hibbett D.S."/>
        </authorList>
    </citation>
    <scope>NUCLEOTIDE SEQUENCE [LARGE SCALE GENOMIC DNA]</scope>
    <source>
        <strain evidence="9 10">ATCC 64428</strain>
    </source>
</reference>
<feature type="transmembrane region" description="Helical" evidence="8">
    <location>
        <begin position="236"/>
        <end position="257"/>
    </location>
</feature>
<evidence type="ECO:0000256" key="2">
    <source>
        <dbReference type="ARBA" id="ARBA00007965"/>
    </source>
</evidence>
<dbReference type="OrthoDB" id="10261753at2759"/>
<keyword evidence="6 8" id="KW-0472">Membrane</keyword>
<evidence type="ECO:0000256" key="7">
    <source>
        <dbReference type="SAM" id="MobiDB-lite"/>
    </source>
</evidence>
<feature type="transmembrane region" description="Helical" evidence="8">
    <location>
        <begin position="371"/>
        <end position="391"/>
    </location>
</feature>
<feature type="transmembrane region" description="Helical" evidence="8">
    <location>
        <begin position="125"/>
        <end position="146"/>
    </location>
</feature>
<dbReference type="AlphaFoldDB" id="A0A0D7A4K7"/>
<dbReference type="GO" id="GO:0015205">
    <property type="term" value="F:nucleobase transmembrane transporter activity"/>
    <property type="evidence" value="ECO:0007669"/>
    <property type="project" value="TreeGrafter"/>
</dbReference>
<dbReference type="EMBL" id="KN882045">
    <property type="protein sequence ID" value="KIY45947.1"/>
    <property type="molecule type" value="Genomic_DNA"/>
</dbReference>
<feature type="transmembrane region" description="Helical" evidence="8">
    <location>
        <begin position="403"/>
        <end position="423"/>
    </location>
</feature>
<dbReference type="PIRSF" id="PIRSF016379">
    <property type="entry name" value="ENT"/>
    <property type="match status" value="1"/>
</dbReference>
<dbReference type="Proteomes" id="UP000054144">
    <property type="component" value="Unassembled WGS sequence"/>
</dbReference>
<feature type="transmembrane region" description="Helical" evidence="8">
    <location>
        <begin position="193"/>
        <end position="211"/>
    </location>
</feature>
<keyword evidence="5 8" id="KW-1133">Transmembrane helix</keyword>
<evidence type="ECO:0000256" key="8">
    <source>
        <dbReference type="SAM" id="Phobius"/>
    </source>
</evidence>
<evidence type="ECO:0000256" key="1">
    <source>
        <dbReference type="ARBA" id="ARBA00004141"/>
    </source>
</evidence>
<feature type="transmembrane region" description="Helical" evidence="8">
    <location>
        <begin position="56"/>
        <end position="80"/>
    </location>
</feature>
<dbReference type="Pfam" id="PF01733">
    <property type="entry name" value="Nucleoside_tran"/>
    <property type="match status" value="1"/>
</dbReference>
<dbReference type="PANTHER" id="PTHR10332">
    <property type="entry name" value="EQUILIBRATIVE NUCLEOSIDE TRANSPORTER"/>
    <property type="match status" value="1"/>
</dbReference>
<organism evidence="9 10">
    <name type="scientific">Fistulina hepatica ATCC 64428</name>
    <dbReference type="NCBI Taxonomy" id="1128425"/>
    <lineage>
        <taxon>Eukaryota</taxon>
        <taxon>Fungi</taxon>
        <taxon>Dikarya</taxon>
        <taxon>Basidiomycota</taxon>
        <taxon>Agaricomycotina</taxon>
        <taxon>Agaricomycetes</taxon>
        <taxon>Agaricomycetidae</taxon>
        <taxon>Agaricales</taxon>
        <taxon>Fistulinaceae</taxon>
        <taxon>Fistulina</taxon>
    </lineage>
</organism>
<accession>A0A0D7A4K7</accession>
<evidence type="ECO:0000256" key="5">
    <source>
        <dbReference type="ARBA" id="ARBA00022989"/>
    </source>
</evidence>
<dbReference type="InterPro" id="IPR002259">
    <property type="entry name" value="Eqnu_transpt"/>
</dbReference>
<evidence type="ECO:0000256" key="3">
    <source>
        <dbReference type="ARBA" id="ARBA00022448"/>
    </source>
</evidence>